<dbReference type="InterPro" id="IPR008271">
    <property type="entry name" value="Ser/Thr_kinase_AS"/>
</dbReference>
<dbReference type="STRING" id="113540.ENSSFOP00015031576"/>
<accession>A0A0P7XHP2</accession>
<dbReference type="PANTHER" id="PTHR24342:SF20">
    <property type="entry name" value="MYOSIN LIGHT CHAIN KINASE, SMOOTH MUSCLE"/>
    <property type="match status" value="1"/>
</dbReference>
<protein>
    <recommendedName>
        <fullName evidence="7">Protein kinase domain-containing protein</fullName>
    </recommendedName>
</protein>
<evidence type="ECO:0000256" key="3">
    <source>
        <dbReference type="ARBA" id="ARBA00022679"/>
    </source>
</evidence>
<dbReference type="Proteomes" id="UP000034805">
    <property type="component" value="Unassembled WGS sequence"/>
</dbReference>
<evidence type="ECO:0000256" key="6">
    <source>
        <dbReference type="ARBA" id="ARBA00022840"/>
    </source>
</evidence>
<dbReference type="InterPro" id="IPR000719">
    <property type="entry name" value="Prot_kinase_dom"/>
</dbReference>
<keyword evidence="4" id="KW-0547">Nucleotide-binding</keyword>
<evidence type="ECO:0000256" key="4">
    <source>
        <dbReference type="ARBA" id="ARBA00022741"/>
    </source>
</evidence>
<dbReference type="AlphaFoldDB" id="A0A0P7XHP2"/>
<dbReference type="PANTHER" id="PTHR24342">
    <property type="entry name" value="SERINE/THREONINE-PROTEIN KINASE 17"/>
    <property type="match status" value="1"/>
</dbReference>
<dbReference type="GO" id="GO:0005524">
    <property type="term" value="F:ATP binding"/>
    <property type="evidence" value="ECO:0007669"/>
    <property type="project" value="UniProtKB-KW"/>
</dbReference>
<dbReference type="PROSITE" id="PS00108">
    <property type="entry name" value="PROTEIN_KINASE_ST"/>
    <property type="match status" value="1"/>
</dbReference>
<dbReference type="Pfam" id="PF00069">
    <property type="entry name" value="Pkinase"/>
    <property type="match status" value="1"/>
</dbReference>
<evidence type="ECO:0000313" key="9">
    <source>
        <dbReference type="Proteomes" id="UP000034805"/>
    </source>
</evidence>
<dbReference type="Gene3D" id="1.10.510.10">
    <property type="entry name" value="Transferase(Phosphotransferase) domain 1"/>
    <property type="match status" value="1"/>
</dbReference>
<keyword evidence="6" id="KW-0067">ATP-binding</keyword>
<dbReference type="SUPFAM" id="SSF56112">
    <property type="entry name" value="Protein kinase-like (PK-like)"/>
    <property type="match status" value="1"/>
</dbReference>
<keyword evidence="5" id="KW-0418">Kinase</keyword>
<feature type="domain" description="Protein kinase" evidence="7">
    <location>
        <begin position="60"/>
        <end position="342"/>
    </location>
</feature>
<sequence>DDPPEPAPFPHRIVSLRPGRPCDSLSIDTQGVLGGYATPCYIPGGSRRALLHRVLLCFIHHDLCLISSGRFGRVHKCTENASGLKLAAKVIAARSAKEKEMALNEIQVMNQLSHANIIQLYDAFESKNEVVLVMEYLEGGELFERIVDERSPLTEVDAIIFLKQICQAIQYMHQMYVLHLDLKPENILCVNRTGHQVKIIDFGLARSHLSTSQSQCAVTPLKFPSFTFSPSPMRYKPREKLRVSFGTPEFLAPEIVNFDFVSFPTDMWTVGVVTYMLLSGLSPFLGDDDSETLNNVLTVNWAFDDEAFEHVSDEAKDFVSNLLIRERSGRLSASQCLKHPWLCNISEKAKRSNITLKSQVQLKKYMARRLWKKNYIVVAAANRFKKISSCGSLTSLGI</sequence>
<comment type="caution">
    <text evidence="8">The sequence shown here is derived from an EMBL/GenBank/DDBJ whole genome shotgun (WGS) entry which is preliminary data.</text>
</comment>
<evidence type="ECO:0000256" key="2">
    <source>
        <dbReference type="ARBA" id="ARBA00022527"/>
    </source>
</evidence>
<evidence type="ECO:0000313" key="8">
    <source>
        <dbReference type="EMBL" id="KPP74738.1"/>
    </source>
</evidence>
<dbReference type="GO" id="GO:0035556">
    <property type="term" value="P:intracellular signal transduction"/>
    <property type="evidence" value="ECO:0007669"/>
    <property type="project" value="TreeGrafter"/>
</dbReference>
<comment type="similarity">
    <text evidence="1">Belongs to the protein kinase superfamily. CAMK Ser/Thr protein kinase family.</text>
</comment>
<dbReference type="GO" id="GO:0004674">
    <property type="term" value="F:protein serine/threonine kinase activity"/>
    <property type="evidence" value="ECO:0007669"/>
    <property type="project" value="UniProtKB-KW"/>
</dbReference>
<dbReference type="EMBL" id="JARO02001676">
    <property type="protein sequence ID" value="KPP74738.1"/>
    <property type="molecule type" value="Genomic_DNA"/>
</dbReference>
<dbReference type="GO" id="GO:0043065">
    <property type="term" value="P:positive regulation of apoptotic process"/>
    <property type="evidence" value="ECO:0007669"/>
    <property type="project" value="TreeGrafter"/>
</dbReference>
<proteinExistence type="inferred from homology"/>
<keyword evidence="3" id="KW-0808">Transferase</keyword>
<reference evidence="8 9" key="1">
    <citation type="submission" date="2015-08" db="EMBL/GenBank/DDBJ databases">
        <title>The genome of the Asian arowana (Scleropages formosus).</title>
        <authorList>
            <person name="Tan M.H."/>
            <person name="Gan H.M."/>
            <person name="Croft L.J."/>
            <person name="Austin C.M."/>
        </authorList>
    </citation>
    <scope>NUCLEOTIDE SEQUENCE [LARGE SCALE GENOMIC DNA]</scope>
    <source>
        <strain evidence="8">Aro1</strain>
    </source>
</reference>
<evidence type="ECO:0000256" key="1">
    <source>
        <dbReference type="ARBA" id="ARBA00006692"/>
    </source>
</evidence>
<dbReference type="GO" id="GO:0005634">
    <property type="term" value="C:nucleus"/>
    <property type="evidence" value="ECO:0007669"/>
    <property type="project" value="TreeGrafter"/>
</dbReference>
<dbReference type="InterPro" id="IPR011009">
    <property type="entry name" value="Kinase-like_dom_sf"/>
</dbReference>
<name>A0A0P7XHP2_SCLFO</name>
<evidence type="ECO:0000259" key="7">
    <source>
        <dbReference type="PROSITE" id="PS50011"/>
    </source>
</evidence>
<keyword evidence="2" id="KW-0723">Serine/threonine-protein kinase</keyword>
<gene>
    <name evidence="8" type="ORF">Z043_106085</name>
</gene>
<feature type="non-terminal residue" evidence="8">
    <location>
        <position position="1"/>
    </location>
</feature>
<dbReference type="PROSITE" id="PS50011">
    <property type="entry name" value="PROTEIN_KINASE_DOM"/>
    <property type="match status" value="1"/>
</dbReference>
<dbReference type="Gene3D" id="3.30.200.20">
    <property type="entry name" value="Phosphorylase Kinase, domain 1"/>
    <property type="match status" value="1"/>
</dbReference>
<organism evidence="8 9">
    <name type="scientific">Scleropages formosus</name>
    <name type="common">Asian bonytongue</name>
    <name type="synonym">Osteoglossum formosum</name>
    <dbReference type="NCBI Taxonomy" id="113540"/>
    <lineage>
        <taxon>Eukaryota</taxon>
        <taxon>Metazoa</taxon>
        <taxon>Chordata</taxon>
        <taxon>Craniata</taxon>
        <taxon>Vertebrata</taxon>
        <taxon>Euteleostomi</taxon>
        <taxon>Actinopterygii</taxon>
        <taxon>Neopterygii</taxon>
        <taxon>Teleostei</taxon>
        <taxon>Osteoglossocephala</taxon>
        <taxon>Osteoglossomorpha</taxon>
        <taxon>Osteoglossiformes</taxon>
        <taxon>Osteoglossidae</taxon>
        <taxon>Scleropages</taxon>
    </lineage>
</organism>
<dbReference type="SMART" id="SM00220">
    <property type="entry name" value="S_TKc"/>
    <property type="match status" value="1"/>
</dbReference>
<evidence type="ECO:0000256" key="5">
    <source>
        <dbReference type="ARBA" id="ARBA00022777"/>
    </source>
</evidence>